<dbReference type="EMBL" id="FCOE02000055">
    <property type="protein sequence ID" value="SAK99847.1"/>
    <property type="molecule type" value="Genomic_DNA"/>
</dbReference>
<dbReference type="RefSeq" id="WP_061179928.1">
    <property type="nucleotide sequence ID" value="NZ_FCOE02000055.1"/>
</dbReference>
<dbReference type="InterPro" id="IPR050595">
    <property type="entry name" value="Bact_response_regulator"/>
</dbReference>
<gene>
    <name evidence="4" type="ORF">AWB80_07733</name>
</gene>
<dbReference type="AlphaFoldDB" id="A0A158E1N8"/>
<dbReference type="InterPro" id="IPR001789">
    <property type="entry name" value="Sig_transdc_resp-reg_receiver"/>
</dbReference>
<keyword evidence="4" id="KW-0418">Kinase</keyword>
<dbReference type="InterPro" id="IPR011006">
    <property type="entry name" value="CheY-like_superfamily"/>
</dbReference>
<dbReference type="GO" id="GO:0000160">
    <property type="term" value="P:phosphorelay signal transduction system"/>
    <property type="evidence" value="ECO:0007669"/>
    <property type="project" value="InterPro"/>
</dbReference>
<keyword evidence="4" id="KW-0808">Transferase</keyword>
<dbReference type="Pfam" id="PF00072">
    <property type="entry name" value="Response_reg"/>
    <property type="match status" value="1"/>
</dbReference>
<comment type="caution">
    <text evidence="4">The sequence shown here is derived from an EMBL/GenBank/DDBJ whole genome shotgun (WGS) entry which is preliminary data.</text>
</comment>
<dbReference type="SMART" id="SM00448">
    <property type="entry name" value="REC"/>
    <property type="match status" value="1"/>
</dbReference>
<organism evidence="4 5">
    <name type="scientific">Caballeronia pedi</name>
    <dbReference type="NCBI Taxonomy" id="1777141"/>
    <lineage>
        <taxon>Bacteria</taxon>
        <taxon>Pseudomonadati</taxon>
        <taxon>Pseudomonadota</taxon>
        <taxon>Betaproteobacteria</taxon>
        <taxon>Burkholderiales</taxon>
        <taxon>Burkholderiaceae</taxon>
        <taxon>Caballeronia</taxon>
    </lineage>
</organism>
<feature type="modified residue" description="4-aspartylphosphate" evidence="2">
    <location>
        <position position="51"/>
    </location>
</feature>
<reference evidence="4" key="1">
    <citation type="submission" date="2016-01" db="EMBL/GenBank/DDBJ databases">
        <authorList>
            <person name="Peeters C."/>
        </authorList>
    </citation>
    <scope>NUCLEOTIDE SEQUENCE [LARGE SCALE GENOMIC DNA]</scope>
    <source>
        <strain evidence="4">LMG 29323</strain>
    </source>
</reference>
<dbReference type="Proteomes" id="UP000054911">
    <property type="component" value="Unassembled WGS sequence"/>
</dbReference>
<accession>A0A158E1N8</accession>
<dbReference type="Gene3D" id="3.40.50.2300">
    <property type="match status" value="1"/>
</dbReference>
<dbReference type="GO" id="GO:0016301">
    <property type="term" value="F:kinase activity"/>
    <property type="evidence" value="ECO:0007669"/>
    <property type="project" value="UniProtKB-KW"/>
</dbReference>
<protein>
    <submittedName>
        <fullName evidence="4">Two-component regulator histidine sensor kinase</fullName>
    </submittedName>
</protein>
<evidence type="ECO:0000313" key="5">
    <source>
        <dbReference type="Proteomes" id="UP000054911"/>
    </source>
</evidence>
<proteinExistence type="predicted"/>
<keyword evidence="1 2" id="KW-0597">Phosphoprotein</keyword>
<keyword evidence="5" id="KW-1185">Reference proteome</keyword>
<dbReference type="OrthoDB" id="9134602at2"/>
<evidence type="ECO:0000313" key="4">
    <source>
        <dbReference type="EMBL" id="SAK99847.1"/>
    </source>
</evidence>
<feature type="domain" description="Response regulatory" evidence="3">
    <location>
        <begin position="2"/>
        <end position="114"/>
    </location>
</feature>
<dbReference type="PROSITE" id="PS50110">
    <property type="entry name" value="RESPONSE_REGULATORY"/>
    <property type="match status" value="1"/>
</dbReference>
<dbReference type="PANTHER" id="PTHR44591:SF3">
    <property type="entry name" value="RESPONSE REGULATORY DOMAIN-CONTAINING PROTEIN"/>
    <property type="match status" value="1"/>
</dbReference>
<dbReference type="SUPFAM" id="SSF52172">
    <property type="entry name" value="CheY-like"/>
    <property type="match status" value="1"/>
</dbReference>
<sequence length="114" mass="12430">MLFLFIDDDENITNAFAELAASLGHRAEVAHSGGEALRMAGRTRYDTVFMDIGLSDIDGRTLCDYIRAVGPSREACIVAVTGLPDFDVTTSHQFDGYLRKPVTALDLKGVFGRC</sequence>
<name>A0A158E1N8_9BURK</name>
<dbReference type="STRING" id="1777141.AWB80_07733"/>
<evidence type="ECO:0000256" key="2">
    <source>
        <dbReference type="PROSITE-ProRule" id="PRU00169"/>
    </source>
</evidence>
<evidence type="ECO:0000259" key="3">
    <source>
        <dbReference type="PROSITE" id="PS50110"/>
    </source>
</evidence>
<evidence type="ECO:0000256" key="1">
    <source>
        <dbReference type="ARBA" id="ARBA00022553"/>
    </source>
</evidence>
<dbReference type="PANTHER" id="PTHR44591">
    <property type="entry name" value="STRESS RESPONSE REGULATOR PROTEIN 1"/>
    <property type="match status" value="1"/>
</dbReference>